<dbReference type="OrthoDB" id="316927at2"/>
<proteinExistence type="predicted"/>
<accession>A0A4R9FML8</accession>
<reference evidence="1" key="1">
    <citation type="journal article" date="2019" name="PLoS Negl. Trop. Dis.">
        <title>Revisiting the worldwide diversity of Leptospira species in the environment.</title>
        <authorList>
            <person name="Vincent A.T."/>
            <person name="Schiettekatte O."/>
            <person name="Bourhy P."/>
            <person name="Veyrier F.J."/>
            <person name="Picardeau M."/>
        </authorList>
    </citation>
    <scope>NUCLEOTIDE SEQUENCE [LARGE SCALE GENOMIC DNA]</scope>
    <source>
        <strain evidence="1">SSS9</strain>
    </source>
</reference>
<organism evidence="1 2">
    <name type="scientific">Leptospira semungkisensis</name>
    <dbReference type="NCBI Taxonomy" id="2484985"/>
    <lineage>
        <taxon>Bacteria</taxon>
        <taxon>Pseudomonadati</taxon>
        <taxon>Spirochaetota</taxon>
        <taxon>Spirochaetia</taxon>
        <taxon>Leptospirales</taxon>
        <taxon>Leptospiraceae</taxon>
        <taxon>Leptospira</taxon>
    </lineage>
</organism>
<keyword evidence="2" id="KW-1185">Reference proteome</keyword>
<dbReference type="Proteomes" id="UP000297453">
    <property type="component" value="Unassembled WGS sequence"/>
</dbReference>
<dbReference type="EMBL" id="RQEP01000019">
    <property type="protein sequence ID" value="TGJ99622.1"/>
    <property type="molecule type" value="Genomic_DNA"/>
</dbReference>
<evidence type="ECO:0000313" key="2">
    <source>
        <dbReference type="Proteomes" id="UP000297453"/>
    </source>
</evidence>
<gene>
    <name evidence="1" type="ORF">EHO59_17420</name>
</gene>
<dbReference type="RefSeq" id="WP_135589714.1">
    <property type="nucleotide sequence ID" value="NZ_RQEP01000019.1"/>
</dbReference>
<protein>
    <submittedName>
        <fullName evidence="1">Uncharacterized protein</fullName>
    </submittedName>
</protein>
<evidence type="ECO:0000313" key="1">
    <source>
        <dbReference type="EMBL" id="TGJ99622.1"/>
    </source>
</evidence>
<comment type="caution">
    <text evidence="1">The sequence shown here is derived from an EMBL/GenBank/DDBJ whole genome shotgun (WGS) entry which is preliminary data.</text>
</comment>
<dbReference type="AlphaFoldDB" id="A0A4R9FML8"/>
<sequence length="374" mass="41941">MQFFTAFFPSIGDFPLASASFSVWMDGEVLALGGISFTLLSLFGYVVHSQIDKKEENVSEEEGTSSFVGEQEVATGSDLAEQNQFQNKEEFVGLESSSFHLTRANEEKKIYIEEAESQEFLCHRFYFPIGGKTYEAIKTFLDSLPSSSGENWEVLLYNTKSRLEIVASKTGTILVFPSETREGSEIVPGTVLWKLEWESSPLGEVRMISPSSTSLGDAEMGLRLDKLVEQLILAGESQDEETGWGTYSFFSQNLEEEKSEGEDPKILVLLEFEAEVNLLSDLKSFGRWWNSRMEGRSPLSRIRKNRAAGILSPGDWMRFQESLSGLMEFLGPDRVRLNVGAGVRIRKGDSEWESRAKKALHSSKEEGPNRLVCL</sequence>
<name>A0A4R9FML8_9LEPT</name>